<evidence type="ECO:0000313" key="2">
    <source>
        <dbReference type="Proteomes" id="UP000203816"/>
    </source>
</evidence>
<dbReference type="RefSeq" id="YP_009280096.1">
    <property type="nucleotide sequence ID" value="NC_031020.1"/>
</dbReference>
<dbReference type="GeneID" id="29059419"/>
<dbReference type="EMBL" id="KX078569">
    <property type="protein sequence ID" value="ANM46582.1"/>
    <property type="molecule type" value="Genomic_DNA"/>
</dbReference>
<proteinExistence type="predicted"/>
<organism evidence="1 2">
    <name type="scientific">Morganella phage vB_MmoM_MP1</name>
    <dbReference type="NCBI Taxonomy" id="1852628"/>
    <lineage>
        <taxon>Viruses</taxon>
        <taxon>Duplodnaviria</taxon>
        <taxon>Heunggongvirae</taxon>
        <taxon>Uroviricota</taxon>
        <taxon>Caudoviricetes</taxon>
        <taxon>Pantevenvirales</taxon>
        <taxon>Straboviridae</taxon>
        <taxon>Gualtarvirus</taxon>
        <taxon>Gualtarvirus mp1</taxon>
    </lineage>
</organism>
<evidence type="ECO:0000313" key="1">
    <source>
        <dbReference type="EMBL" id="ANM46582.1"/>
    </source>
</evidence>
<dbReference type="KEGG" id="vg:29059419"/>
<accession>A0A192YAM3</accession>
<protein>
    <submittedName>
        <fullName evidence="1">Uncharacterized protein</fullName>
    </submittedName>
</protein>
<reference evidence="1 2" key="1">
    <citation type="submission" date="2016-04" db="EMBL/GenBank/DDBJ databases">
        <title>Comparative genomics of Morganella phages MP1 and MP2 define new clades among the T4 and T7-like Viruses.</title>
        <authorList>
            <person name="Pinto G."/>
            <person name="Oliveira A."/>
            <person name="Malgorzata L."/>
            <person name="Kropinski A."/>
            <person name="Azeredo J."/>
        </authorList>
    </citation>
    <scope>NUCLEOTIDE SEQUENCE [LARGE SCALE GENOMIC DNA]</scope>
</reference>
<dbReference type="Proteomes" id="UP000203816">
    <property type="component" value="Segment"/>
</dbReference>
<gene>
    <name evidence="1" type="ORF">MP1_gp0238</name>
</gene>
<sequence length="92" mass="10634">MNDIMKTVFEELLEMDSGEFMKSLDKEGDISNITRFLNALHTPSVKIVDCTFETHDQDMNKPIDVKVTVIKHRKPEHIKIESIIHPGMHMTI</sequence>
<keyword evidence="2" id="KW-1185">Reference proteome</keyword>
<name>A0A192YAM3_9CAUD</name>